<sequence>MITNPADFIANGNDDFSDDEDTSRHKHAKASPYTNDIYTDPMLPRRFQPSPQTNTPVVDMLSRNFANLDVEPLDSDIDDTPDIFMSLHPRRNPMPVAPERNSSPTTPTTENNVFLPLSKSRGSTSRYSSSRGSLNAVNSSPTFSMQSSPSLLSMDFSRPSGGAASMRSRPSLESPSRPPCFPTPTKSRPSSASTVGSNRPSLDSSIGLFDSMRTGSTRASSDLRPSDLCDAFDTFDENAISTYTSFTYSDLLNGSIYVGSDFFRYYTIGNELGRGSYCTVSECFKISNPSTKYAVKVIDKLLVHEPRFLSREIEIMSSLDHPGIVKLKELYETPDQLFLVMEFCVMELFHYIDTRGPLPEHYAKVLIRKLIQTTAYLHKNAIVHRDIKPENILIVDDDVCNVKLTDFGIARRLQGASRSILQDHSMFNDEEGSPNYRPRERFARAHTKCGTRDYIAPEVMSGKGYGTQADMWSIGVVLYVILCGTAPMFGHSDASNDVVVQFSEECWKTISPNAKDLIKKLLVRNPDKRMNATEAMMHNWIIH</sequence>
<dbReference type="PANTHER" id="PTHR24347">
    <property type="entry name" value="SERINE/THREONINE-PROTEIN KINASE"/>
    <property type="match status" value="1"/>
</dbReference>
<feature type="region of interest" description="Disordered" evidence="1">
    <location>
        <begin position="1"/>
        <end position="41"/>
    </location>
</feature>
<dbReference type="AlphaFoldDB" id="A0A1V9Z3U9"/>
<feature type="compositionally biased region" description="Low complexity" evidence="1">
    <location>
        <begin position="118"/>
        <end position="150"/>
    </location>
</feature>
<dbReference type="InterPro" id="IPR000719">
    <property type="entry name" value="Prot_kinase_dom"/>
</dbReference>
<protein>
    <submittedName>
        <fullName evidence="3">Kinase</fullName>
    </submittedName>
</protein>
<dbReference type="InterPro" id="IPR008271">
    <property type="entry name" value="Ser/Thr_kinase_AS"/>
</dbReference>
<dbReference type="Pfam" id="PF00069">
    <property type="entry name" value="Pkinase"/>
    <property type="match status" value="1"/>
</dbReference>
<evidence type="ECO:0000256" key="1">
    <source>
        <dbReference type="SAM" id="MobiDB-lite"/>
    </source>
</evidence>
<dbReference type="CDD" id="cd05117">
    <property type="entry name" value="STKc_CAMK"/>
    <property type="match status" value="1"/>
</dbReference>
<comment type="caution">
    <text evidence="3">The sequence shown here is derived from an EMBL/GenBank/DDBJ whole genome shotgun (WGS) entry which is preliminary data.</text>
</comment>
<dbReference type="GO" id="GO:0005524">
    <property type="term" value="F:ATP binding"/>
    <property type="evidence" value="ECO:0007669"/>
    <property type="project" value="InterPro"/>
</dbReference>
<organism evidence="3 4">
    <name type="scientific">Thraustotheca clavata</name>
    <dbReference type="NCBI Taxonomy" id="74557"/>
    <lineage>
        <taxon>Eukaryota</taxon>
        <taxon>Sar</taxon>
        <taxon>Stramenopiles</taxon>
        <taxon>Oomycota</taxon>
        <taxon>Saprolegniomycetes</taxon>
        <taxon>Saprolegniales</taxon>
        <taxon>Achlyaceae</taxon>
        <taxon>Thraustotheca</taxon>
    </lineage>
</organism>
<evidence type="ECO:0000259" key="2">
    <source>
        <dbReference type="PROSITE" id="PS50011"/>
    </source>
</evidence>
<dbReference type="GO" id="GO:0004672">
    <property type="term" value="F:protein kinase activity"/>
    <property type="evidence" value="ECO:0007669"/>
    <property type="project" value="InterPro"/>
</dbReference>
<gene>
    <name evidence="3" type="ORF">THRCLA_08687</name>
</gene>
<name>A0A1V9Z3U9_9STRA</name>
<evidence type="ECO:0000313" key="4">
    <source>
        <dbReference type="Proteomes" id="UP000243217"/>
    </source>
</evidence>
<feature type="domain" description="Protein kinase" evidence="2">
    <location>
        <begin position="266"/>
        <end position="541"/>
    </location>
</feature>
<dbReference type="SMART" id="SM00220">
    <property type="entry name" value="S_TKc"/>
    <property type="match status" value="1"/>
</dbReference>
<keyword evidence="4" id="KW-1185">Reference proteome</keyword>
<proteinExistence type="predicted"/>
<dbReference type="SUPFAM" id="SSF56112">
    <property type="entry name" value="Protein kinase-like (PK-like)"/>
    <property type="match status" value="1"/>
</dbReference>
<evidence type="ECO:0000313" key="3">
    <source>
        <dbReference type="EMBL" id="OQR92510.1"/>
    </source>
</evidence>
<dbReference type="EMBL" id="JNBS01002322">
    <property type="protein sequence ID" value="OQR92510.1"/>
    <property type="molecule type" value="Genomic_DNA"/>
</dbReference>
<dbReference type="OrthoDB" id="419455at2759"/>
<reference evidence="3 4" key="1">
    <citation type="journal article" date="2014" name="Genome Biol. Evol.">
        <title>The secreted proteins of Achlya hypogyna and Thraustotheca clavata identify the ancestral oomycete secretome and reveal gene acquisitions by horizontal gene transfer.</title>
        <authorList>
            <person name="Misner I."/>
            <person name="Blouin N."/>
            <person name="Leonard G."/>
            <person name="Richards T.A."/>
            <person name="Lane C.E."/>
        </authorList>
    </citation>
    <scope>NUCLEOTIDE SEQUENCE [LARGE SCALE GENOMIC DNA]</scope>
    <source>
        <strain evidence="3 4">ATCC 34112</strain>
    </source>
</reference>
<dbReference type="Gene3D" id="1.10.510.10">
    <property type="entry name" value="Transferase(Phosphotransferase) domain 1"/>
    <property type="match status" value="1"/>
</dbReference>
<dbReference type="PROSITE" id="PS00108">
    <property type="entry name" value="PROTEIN_KINASE_ST"/>
    <property type="match status" value="1"/>
</dbReference>
<feature type="compositionally biased region" description="Polar residues" evidence="1">
    <location>
        <begin position="184"/>
        <end position="204"/>
    </location>
</feature>
<dbReference type="STRING" id="74557.A0A1V9Z3U9"/>
<feature type="region of interest" description="Disordered" evidence="1">
    <location>
        <begin position="85"/>
        <end position="209"/>
    </location>
</feature>
<keyword evidence="3" id="KW-0808">Transferase</keyword>
<dbReference type="Proteomes" id="UP000243217">
    <property type="component" value="Unassembled WGS sequence"/>
</dbReference>
<keyword evidence="3" id="KW-0418">Kinase</keyword>
<dbReference type="PROSITE" id="PS50011">
    <property type="entry name" value="PROTEIN_KINASE_DOM"/>
    <property type="match status" value="1"/>
</dbReference>
<dbReference type="InterPro" id="IPR011009">
    <property type="entry name" value="Kinase-like_dom_sf"/>
</dbReference>
<accession>A0A1V9Z3U9</accession>